<dbReference type="AlphaFoldDB" id="A0A0F9GZM4"/>
<organism evidence="1">
    <name type="scientific">marine sediment metagenome</name>
    <dbReference type="NCBI Taxonomy" id="412755"/>
    <lineage>
        <taxon>unclassified sequences</taxon>
        <taxon>metagenomes</taxon>
        <taxon>ecological metagenomes</taxon>
    </lineage>
</organism>
<protein>
    <submittedName>
        <fullName evidence="1">Uncharacterized protein</fullName>
    </submittedName>
</protein>
<gene>
    <name evidence="1" type="ORF">LCGC14_1766130</name>
</gene>
<accession>A0A0F9GZM4</accession>
<reference evidence="1" key="1">
    <citation type="journal article" date="2015" name="Nature">
        <title>Complex archaea that bridge the gap between prokaryotes and eukaryotes.</title>
        <authorList>
            <person name="Spang A."/>
            <person name="Saw J.H."/>
            <person name="Jorgensen S.L."/>
            <person name="Zaremba-Niedzwiedzka K."/>
            <person name="Martijn J."/>
            <person name="Lind A.E."/>
            <person name="van Eijk R."/>
            <person name="Schleper C."/>
            <person name="Guy L."/>
            <person name="Ettema T.J."/>
        </authorList>
    </citation>
    <scope>NUCLEOTIDE SEQUENCE</scope>
</reference>
<name>A0A0F9GZM4_9ZZZZ</name>
<dbReference type="EMBL" id="LAZR01016497">
    <property type="protein sequence ID" value="KKM04249.1"/>
    <property type="molecule type" value="Genomic_DNA"/>
</dbReference>
<sequence>MKNVDEDGVFLGGKWWWVVTKMGEDRLWIASVLGEEMKGVRRRAKTLKGAKYNIADTIEAILGAKGH</sequence>
<comment type="caution">
    <text evidence="1">The sequence shown here is derived from an EMBL/GenBank/DDBJ whole genome shotgun (WGS) entry which is preliminary data.</text>
</comment>
<evidence type="ECO:0000313" key="1">
    <source>
        <dbReference type="EMBL" id="KKM04249.1"/>
    </source>
</evidence>
<proteinExistence type="predicted"/>